<organism evidence="1 2">
    <name type="scientific">Vermiconidia calcicola</name>
    <dbReference type="NCBI Taxonomy" id="1690605"/>
    <lineage>
        <taxon>Eukaryota</taxon>
        <taxon>Fungi</taxon>
        <taxon>Dikarya</taxon>
        <taxon>Ascomycota</taxon>
        <taxon>Pezizomycotina</taxon>
        <taxon>Dothideomycetes</taxon>
        <taxon>Dothideomycetidae</taxon>
        <taxon>Mycosphaerellales</taxon>
        <taxon>Extremaceae</taxon>
        <taxon>Vermiconidia</taxon>
    </lineage>
</organism>
<evidence type="ECO:0000313" key="1">
    <source>
        <dbReference type="EMBL" id="KAK3713473.1"/>
    </source>
</evidence>
<reference evidence="1" key="1">
    <citation type="submission" date="2023-07" db="EMBL/GenBank/DDBJ databases">
        <title>Black Yeasts Isolated from many extreme environments.</title>
        <authorList>
            <person name="Coleine C."/>
            <person name="Stajich J.E."/>
            <person name="Selbmann L."/>
        </authorList>
    </citation>
    <scope>NUCLEOTIDE SEQUENCE</scope>
    <source>
        <strain evidence="1">CCFEE 5714</strain>
    </source>
</reference>
<dbReference type="EMBL" id="JAUTXU010000062">
    <property type="protein sequence ID" value="KAK3713473.1"/>
    <property type="molecule type" value="Genomic_DNA"/>
</dbReference>
<gene>
    <name evidence="1" type="ORF">LTR37_008431</name>
</gene>
<accession>A0ACC3NC36</accession>
<protein>
    <submittedName>
        <fullName evidence="1">Uncharacterized protein</fullName>
    </submittedName>
</protein>
<keyword evidence="2" id="KW-1185">Reference proteome</keyword>
<comment type="caution">
    <text evidence="1">The sequence shown here is derived from an EMBL/GenBank/DDBJ whole genome shotgun (WGS) entry which is preliminary data.</text>
</comment>
<dbReference type="Proteomes" id="UP001281147">
    <property type="component" value="Unassembled WGS sequence"/>
</dbReference>
<proteinExistence type="predicted"/>
<name>A0ACC3NC36_9PEZI</name>
<evidence type="ECO:0000313" key="2">
    <source>
        <dbReference type="Proteomes" id="UP001281147"/>
    </source>
</evidence>
<sequence length="308" mass="34098">MSANQTSGSEPKWLPLLDDTTDRPTQVADPAANDDPNAANQQDVAAQHKATAAALVEQGKQIMDRLMQVSTPIQRANMSKVIFADLDNMYDAKVALLKELAETRPEEREAKKGETQSKINVIALLEKEHREELEKIREFATMAAMALRQKVSADASCEVSHEEATSTSAASHAPSSADTQDSNQQESDSVDDVIKNLRDQHGEKDISCFELCMNTTATERETMKRNLESHLETLDAKANSMMDDLAETALERKEENRKAVSVILSMLSDMREEIEGELDAVVEFEEMTEDEKKSLVKGLAEGTVIVEE</sequence>